<keyword evidence="6" id="KW-1278">Translocase</keyword>
<dbReference type="InterPro" id="IPR008143">
    <property type="entry name" value="Ala_DH/PNT_CS2"/>
</dbReference>
<dbReference type="SUPFAM" id="SSF51735">
    <property type="entry name" value="NAD(P)-binding Rossmann-fold domains"/>
    <property type="match status" value="1"/>
</dbReference>
<dbReference type="SMART" id="SM01003">
    <property type="entry name" value="AlaDh_PNT_N"/>
    <property type="match status" value="1"/>
</dbReference>
<evidence type="ECO:0000313" key="11">
    <source>
        <dbReference type="EMBL" id="MBP2472599.1"/>
    </source>
</evidence>
<evidence type="ECO:0000256" key="3">
    <source>
        <dbReference type="ARBA" id="ARBA00012943"/>
    </source>
</evidence>
<keyword evidence="5" id="KW-0521">NADP</keyword>
<gene>
    <name evidence="11" type="ORF">JOF53_001471</name>
</gene>
<comment type="caution">
    <text evidence="11">The sequence shown here is derived from an EMBL/GenBank/DDBJ whole genome shotgun (WGS) entry which is preliminary data.</text>
</comment>
<dbReference type="InterPro" id="IPR007698">
    <property type="entry name" value="AlaDH/PNT_NAD(H)-bd"/>
</dbReference>
<dbReference type="PANTHER" id="PTHR10160:SF19">
    <property type="entry name" value="PROTON-TRANSLOCATING NAD(P)(+) TRANSHYDROGENASE"/>
    <property type="match status" value="1"/>
</dbReference>
<dbReference type="PROSITE" id="PS00837">
    <property type="entry name" value="ALADH_PNT_2"/>
    <property type="match status" value="1"/>
</dbReference>
<dbReference type="PANTHER" id="PTHR10160">
    <property type="entry name" value="NAD(P) TRANSHYDROGENASE"/>
    <property type="match status" value="1"/>
</dbReference>
<evidence type="ECO:0000256" key="6">
    <source>
        <dbReference type="ARBA" id="ARBA00022967"/>
    </source>
</evidence>
<comment type="function">
    <text evidence="1">The transhydrogenation between NADH and NADP is coupled to respiration and ATP hydrolysis and functions as a proton pump across the membrane.</text>
</comment>
<evidence type="ECO:0000256" key="2">
    <source>
        <dbReference type="ARBA" id="ARBA00005689"/>
    </source>
</evidence>
<evidence type="ECO:0000259" key="10">
    <source>
        <dbReference type="SMART" id="SM01003"/>
    </source>
</evidence>
<keyword evidence="4" id="KW-0547">Nucleotide-binding</keyword>
<dbReference type="Gene3D" id="3.40.50.720">
    <property type="entry name" value="NAD(P)-binding Rossmann-like Domain"/>
    <property type="match status" value="2"/>
</dbReference>
<evidence type="ECO:0000256" key="7">
    <source>
        <dbReference type="ARBA" id="ARBA00023027"/>
    </source>
</evidence>
<comment type="catalytic activity">
    <reaction evidence="8">
        <text>NAD(+) + NADPH + H(+)(in) = NADH + NADP(+) + H(+)(out)</text>
        <dbReference type="Rhea" id="RHEA:47992"/>
        <dbReference type="ChEBI" id="CHEBI:15378"/>
        <dbReference type="ChEBI" id="CHEBI:57540"/>
        <dbReference type="ChEBI" id="CHEBI:57783"/>
        <dbReference type="ChEBI" id="CHEBI:57945"/>
        <dbReference type="ChEBI" id="CHEBI:58349"/>
        <dbReference type="EC" id="7.1.1.1"/>
    </reaction>
</comment>
<name>A0ABS5A8Q8_9PSEU</name>
<dbReference type="SUPFAM" id="SSF52283">
    <property type="entry name" value="Formate/glycerate dehydrogenase catalytic domain-like"/>
    <property type="match status" value="1"/>
</dbReference>
<evidence type="ECO:0000256" key="1">
    <source>
        <dbReference type="ARBA" id="ARBA00003943"/>
    </source>
</evidence>
<reference evidence="11 12" key="1">
    <citation type="submission" date="2021-03" db="EMBL/GenBank/DDBJ databases">
        <title>Sequencing the genomes of 1000 actinobacteria strains.</title>
        <authorList>
            <person name="Klenk H.-P."/>
        </authorList>
    </citation>
    <scope>NUCLEOTIDE SEQUENCE [LARGE SCALE GENOMIC DNA]</scope>
    <source>
        <strain evidence="11 12">DSM 44580</strain>
    </source>
</reference>
<dbReference type="InterPro" id="IPR007886">
    <property type="entry name" value="AlaDH/PNT_N"/>
</dbReference>
<evidence type="ECO:0000256" key="4">
    <source>
        <dbReference type="ARBA" id="ARBA00022741"/>
    </source>
</evidence>
<evidence type="ECO:0000256" key="5">
    <source>
        <dbReference type="ARBA" id="ARBA00022857"/>
    </source>
</evidence>
<dbReference type="EMBL" id="JAGIOO010000001">
    <property type="protein sequence ID" value="MBP2472599.1"/>
    <property type="molecule type" value="Genomic_DNA"/>
</dbReference>
<feature type="domain" description="Alanine dehydrogenase/pyridine nucleotide transhydrogenase N-terminal" evidence="10">
    <location>
        <begin position="4"/>
        <end position="128"/>
    </location>
</feature>
<accession>A0ABS5A8Q8</accession>
<dbReference type="InterPro" id="IPR036291">
    <property type="entry name" value="NAD(P)-bd_dom_sf"/>
</dbReference>
<sequence length="354" mass="36097">MKVGVTAESRPGERRVACLPATVPLLTGTGLTVLIQTGAGRHARATDDDYARAGARIVDELSAAALVVAVRPPEPDTLRAGATVVALTDPPNPQALADKDITAYSLSRLPRITRAQGMDALSSQALVAGYRAVLLAAERLPRFLPMFTTAAGTIAPAKVLVLGAGVAGLQAIATARRLGAVVTAYDVRAAAVEEVRSLGAKFLDLGLGTQDGTGGYAAAQSEDFLARQREALAKQVAVSDVVITTAAVPGRPAPVLVTSGMVEGMPPGSVVVDLAAESGGNCELTVAGREVDHGGVSVLGAVDVPSGLPVHASQLYARNVANFVRHLTQDGELRADAADDEILAGCRVPLGGNG</sequence>
<keyword evidence="7" id="KW-0520">NAD</keyword>
<keyword evidence="12" id="KW-1185">Reference proteome</keyword>
<dbReference type="Proteomes" id="UP001519363">
    <property type="component" value="Unassembled WGS sequence"/>
</dbReference>
<dbReference type="SMART" id="SM01002">
    <property type="entry name" value="AlaDh_PNT_C"/>
    <property type="match status" value="1"/>
</dbReference>
<dbReference type="Pfam" id="PF01262">
    <property type="entry name" value="AlaDh_PNT_C"/>
    <property type="match status" value="1"/>
</dbReference>
<dbReference type="GO" id="GO:0016491">
    <property type="term" value="F:oxidoreductase activity"/>
    <property type="evidence" value="ECO:0007669"/>
    <property type="project" value="UniProtKB-KW"/>
</dbReference>
<organism evidence="11 12">
    <name type="scientific">Crossiella equi</name>
    <dbReference type="NCBI Taxonomy" id="130796"/>
    <lineage>
        <taxon>Bacteria</taxon>
        <taxon>Bacillati</taxon>
        <taxon>Actinomycetota</taxon>
        <taxon>Actinomycetes</taxon>
        <taxon>Pseudonocardiales</taxon>
        <taxon>Pseudonocardiaceae</taxon>
        <taxon>Crossiella</taxon>
    </lineage>
</organism>
<evidence type="ECO:0000256" key="8">
    <source>
        <dbReference type="ARBA" id="ARBA00048202"/>
    </source>
</evidence>
<protein>
    <recommendedName>
        <fullName evidence="3">proton-translocating NAD(P)(+) transhydrogenase</fullName>
        <ecNumber evidence="3">7.1.1.1</ecNumber>
    </recommendedName>
</protein>
<evidence type="ECO:0000259" key="9">
    <source>
        <dbReference type="SMART" id="SM01002"/>
    </source>
</evidence>
<feature type="domain" description="Alanine dehydrogenase/pyridine nucleotide transhydrogenase NAD(H)-binding" evidence="9">
    <location>
        <begin position="137"/>
        <end position="300"/>
    </location>
</feature>
<evidence type="ECO:0000313" key="12">
    <source>
        <dbReference type="Proteomes" id="UP001519363"/>
    </source>
</evidence>
<dbReference type="CDD" id="cd05304">
    <property type="entry name" value="Rubrum_tdh"/>
    <property type="match status" value="1"/>
</dbReference>
<comment type="similarity">
    <text evidence="2">Belongs to the AlaDH/PNT family.</text>
</comment>
<dbReference type="RefSeq" id="WP_086783347.1">
    <property type="nucleotide sequence ID" value="NZ_JAGIOO010000001.1"/>
</dbReference>
<dbReference type="EC" id="7.1.1.1" evidence="3"/>
<dbReference type="Pfam" id="PF05222">
    <property type="entry name" value="AlaDh_PNT_N"/>
    <property type="match status" value="1"/>
</dbReference>
<keyword evidence="11" id="KW-0560">Oxidoreductase</keyword>
<proteinExistence type="inferred from homology"/>